<dbReference type="AlphaFoldDB" id="A0AAD1SAD7"/>
<evidence type="ECO:0000313" key="1">
    <source>
        <dbReference type="EMBL" id="CAH2294490.1"/>
    </source>
</evidence>
<dbReference type="Proteomes" id="UP001295444">
    <property type="component" value="Chromosome 05"/>
</dbReference>
<accession>A0AAD1SAD7</accession>
<name>A0AAD1SAD7_PELCU</name>
<proteinExistence type="predicted"/>
<protein>
    <submittedName>
        <fullName evidence="1">Uncharacterized protein</fullName>
    </submittedName>
</protein>
<sequence length="146" mass="16666">MTTQLTLHLWDEIRKREGNEGTLLGDAPILCIAVGIPTFDTQKWNEAGCTKIKHMYHEGNLLPFPDLQARNDIPNKALFSYLQLKPLLTGVQINNQVTPNKHSIEQLCLTDPLRKQSPRSTTYSQMTRQIQTLHSKQLGTKNWDKS</sequence>
<gene>
    <name evidence="1" type="ORF">PECUL_23A043507</name>
</gene>
<evidence type="ECO:0000313" key="2">
    <source>
        <dbReference type="Proteomes" id="UP001295444"/>
    </source>
</evidence>
<dbReference type="EMBL" id="OW240916">
    <property type="protein sequence ID" value="CAH2294490.1"/>
    <property type="molecule type" value="Genomic_DNA"/>
</dbReference>
<keyword evidence="2" id="KW-1185">Reference proteome</keyword>
<reference evidence="1" key="1">
    <citation type="submission" date="2022-03" db="EMBL/GenBank/DDBJ databases">
        <authorList>
            <person name="Alioto T."/>
            <person name="Alioto T."/>
            <person name="Gomez Garrido J."/>
        </authorList>
    </citation>
    <scope>NUCLEOTIDE SEQUENCE</scope>
</reference>
<organism evidence="1 2">
    <name type="scientific">Pelobates cultripes</name>
    <name type="common">Western spadefoot toad</name>
    <dbReference type="NCBI Taxonomy" id="61616"/>
    <lineage>
        <taxon>Eukaryota</taxon>
        <taxon>Metazoa</taxon>
        <taxon>Chordata</taxon>
        <taxon>Craniata</taxon>
        <taxon>Vertebrata</taxon>
        <taxon>Euteleostomi</taxon>
        <taxon>Amphibia</taxon>
        <taxon>Batrachia</taxon>
        <taxon>Anura</taxon>
        <taxon>Pelobatoidea</taxon>
        <taxon>Pelobatidae</taxon>
        <taxon>Pelobates</taxon>
    </lineage>
</organism>